<proteinExistence type="predicted"/>
<evidence type="ECO:0000313" key="1">
    <source>
        <dbReference type="EMBL" id="SVE50393.1"/>
    </source>
</evidence>
<protein>
    <recommendedName>
        <fullName evidence="2">Pentapeptide repeat-containing protein</fullName>
    </recommendedName>
</protein>
<dbReference type="EMBL" id="UINC01221877">
    <property type="protein sequence ID" value="SVE50393.1"/>
    <property type="molecule type" value="Genomic_DNA"/>
</dbReference>
<name>A0A383E1R7_9ZZZZ</name>
<sequence>MTDFTRDEVIETVHKLIKADLQGIDLSEADLSRADLYKANLTG</sequence>
<dbReference type="Pfam" id="PF00805">
    <property type="entry name" value="Pentapeptide"/>
    <property type="match status" value="1"/>
</dbReference>
<dbReference type="AlphaFoldDB" id="A0A383E1R7"/>
<dbReference type="SUPFAM" id="SSF141571">
    <property type="entry name" value="Pentapeptide repeat-like"/>
    <property type="match status" value="1"/>
</dbReference>
<feature type="non-terminal residue" evidence="1">
    <location>
        <position position="43"/>
    </location>
</feature>
<reference evidence="1" key="1">
    <citation type="submission" date="2018-05" db="EMBL/GenBank/DDBJ databases">
        <authorList>
            <person name="Lanie J.A."/>
            <person name="Ng W.-L."/>
            <person name="Kazmierczak K.M."/>
            <person name="Andrzejewski T.M."/>
            <person name="Davidsen T.M."/>
            <person name="Wayne K.J."/>
            <person name="Tettelin H."/>
            <person name="Glass J.I."/>
            <person name="Rusch D."/>
            <person name="Podicherti R."/>
            <person name="Tsui H.-C.T."/>
            <person name="Winkler M.E."/>
        </authorList>
    </citation>
    <scope>NUCLEOTIDE SEQUENCE</scope>
</reference>
<accession>A0A383E1R7</accession>
<dbReference type="InterPro" id="IPR001646">
    <property type="entry name" value="5peptide_repeat"/>
</dbReference>
<dbReference type="Gene3D" id="2.160.20.80">
    <property type="entry name" value="E3 ubiquitin-protein ligase SopA"/>
    <property type="match status" value="1"/>
</dbReference>
<gene>
    <name evidence="1" type="ORF">METZ01_LOCUS503247</name>
</gene>
<organism evidence="1">
    <name type="scientific">marine metagenome</name>
    <dbReference type="NCBI Taxonomy" id="408172"/>
    <lineage>
        <taxon>unclassified sequences</taxon>
        <taxon>metagenomes</taxon>
        <taxon>ecological metagenomes</taxon>
    </lineage>
</organism>
<evidence type="ECO:0008006" key="2">
    <source>
        <dbReference type="Google" id="ProtNLM"/>
    </source>
</evidence>